<name>A0A248UAH6_9HYPH</name>
<dbReference type="KEGG" id="och:CES85_1082"/>
<protein>
    <submittedName>
        <fullName evidence="1">Putative membrane protein</fullName>
    </submittedName>
</protein>
<reference evidence="1 3" key="1">
    <citation type="submission" date="2017-07" db="EMBL/GenBank/DDBJ databases">
        <title>Phylogenetic study on the rhizospheric bacterium Ochrobactrum sp. A44.</title>
        <authorList>
            <person name="Krzyzanowska D.M."/>
            <person name="Ossowicki A."/>
            <person name="Rajewska M."/>
            <person name="Maciag T."/>
            <person name="Kaczynski Z."/>
            <person name="Czerwicka M."/>
            <person name="Jafra S."/>
        </authorList>
    </citation>
    <scope>NUCLEOTIDE SEQUENCE [LARGE SCALE GENOMIC DNA]</scope>
    <source>
        <strain evidence="1 3">A44</strain>
    </source>
</reference>
<dbReference type="Proteomes" id="UP000215256">
    <property type="component" value="Chromosome 1"/>
</dbReference>
<evidence type="ECO:0000313" key="1">
    <source>
        <dbReference type="EMBL" id="ASV83708.1"/>
    </source>
</evidence>
<organism evidence="1 3">
    <name type="scientific">Ochrobactrum quorumnocens</name>
    <dbReference type="NCBI Taxonomy" id="271865"/>
    <lineage>
        <taxon>Bacteria</taxon>
        <taxon>Pseudomonadati</taxon>
        <taxon>Pseudomonadota</taxon>
        <taxon>Alphaproteobacteria</taxon>
        <taxon>Hyphomicrobiales</taxon>
        <taxon>Brucellaceae</taxon>
        <taxon>Brucella/Ochrobactrum group</taxon>
        <taxon>Ochrobactrum</taxon>
    </lineage>
</organism>
<evidence type="ECO:0000313" key="3">
    <source>
        <dbReference type="Proteomes" id="UP000215256"/>
    </source>
</evidence>
<proteinExistence type="predicted"/>
<dbReference type="Proteomes" id="UP000215256">
    <property type="component" value="Chromosome 2"/>
</dbReference>
<dbReference type="EMBL" id="CP022604">
    <property type="protein sequence ID" value="ASV85367.1"/>
    <property type="molecule type" value="Genomic_DNA"/>
</dbReference>
<dbReference type="AlphaFoldDB" id="A0A248UAH6"/>
<evidence type="ECO:0000313" key="2">
    <source>
        <dbReference type="EMBL" id="ASV85367.1"/>
    </source>
</evidence>
<accession>A0A248UAH6</accession>
<gene>
    <name evidence="2" type="ORF">CES85_1082</name>
    <name evidence="1" type="ORF">CES85_4491</name>
</gene>
<dbReference type="EMBL" id="CP022603">
    <property type="protein sequence ID" value="ASV83708.1"/>
    <property type="molecule type" value="Genomic_DNA"/>
</dbReference>
<sequence>MIWVLLFEAAILATLSYVVALIGWKEIRYYMNNRRKL</sequence>
<dbReference type="KEGG" id="och:CES85_4491"/>